<gene>
    <name evidence="1" type="ORF">DQX05_27350</name>
</gene>
<reference evidence="1 2" key="1">
    <citation type="submission" date="2018-09" db="EMBL/GenBank/DDBJ databases">
        <title>Paenibacillus SK2017-BO5.</title>
        <authorList>
            <person name="Piskunova J.V."/>
            <person name="Dubiley S.A."/>
            <person name="Severinov K.V."/>
        </authorList>
    </citation>
    <scope>NUCLEOTIDE SEQUENCE [LARGE SCALE GENOMIC DNA]</scope>
    <source>
        <strain evidence="1 2">BO5</strain>
    </source>
</reference>
<comment type="caution">
    <text evidence="1">The sequence shown here is derived from an EMBL/GenBank/DDBJ whole genome shotgun (WGS) entry which is preliminary data.</text>
</comment>
<name>A0A3A3G9I3_PANTH</name>
<dbReference type="AlphaFoldDB" id="A0A3A3G9I3"/>
<evidence type="ECO:0000313" key="2">
    <source>
        <dbReference type="Proteomes" id="UP000266177"/>
    </source>
</evidence>
<organism evidence="1 2">
    <name type="scientific">Paenibacillus thiaminolyticus</name>
    <name type="common">Bacillus thiaminolyticus</name>
    <dbReference type="NCBI Taxonomy" id="49283"/>
    <lineage>
        <taxon>Bacteria</taxon>
        <taxon>Bacillati</taxon>
        <taxon>Bacillota</taxon>
        <taxon>Bacilli</taxon>
        <taxon>Bacillales</taxon>
        <taxon>Paenibacillaceae</taxon>
        <taxon>Paenibacillus</taxon>
    </lineage>
</organism>
<proteinExistence type="predicted"/>
<dbReference type="Proteomes" id="UP000266177">
    <property type="component" value="Unassembled WGS sequence"/>
</dbReference>
<sequence>MVSAIPLEPKHEYTLDMRLRTDSISEALWQELYAVVPDLAAAPWEVNIFVGGRDTERLEGSAGTEGMNKTMVLSLPYDKLDHIGSIEDMKKEVSVY</sequence>
<accession>A0A3A3G9I3</accession>
<dbReference type="EMBL" id="QYZD01000045">
    <property type="protein sequence ID" value="RJG17845.1"/>
    <property type="molecule type" value="Genomic_DNA"/>
</dbReference>
<protein>
    <submittedName>
        <fullName evidence="1">Uncharacterized protein</fullName>
    </submittedName>
</protein>
<evidence type="ECO:0000313" key="1">
    <source>
        <dbReference type="EMBL" id="RJG17845.1"/>
    </source>
</evidence>